<dbReference type="SUPFAM" id="SSF51182">
    <property type="entry name" value="RmlC-like cupins"/>
    <property type="match status" value="1"/>
</dbReference>
<gene>
    <name evidence="2" type="ORF">ETD85_20950</name>
</gene>
<accession>A0A5S4GJE8</accession>
<organism evidence="2 3">
    <name type="scientific">Nonomuraea zeae</name>
    <dbReference type="NCBI Taxonomy" id="1642303"/>
    <lineage>
        <taxon>Bacteria</taxon>
        <taxon>Bacillati</taxon>
        <taxon>Actinomycetota</taxon>
        <taxon>Actinomycetes</taxon>
        <taxon>Streptosporangiales</taxon>
        <taxon>Streptosporangiaceae</taxon>
        <taxon>Nonomuraea</taxon>
    </lineage>
</organism>
<dbReference type="InterPro" id="IPR014710">
    <property type="entry name" value="RmlC-like_jellyroll"/>
</dbReference>
<evidence type="ECO:0000313" key="2">
    <source>
        <dbReference type="EMBL" id="TMR33078.1"/>
    </source>
</evidence>
<dbReference type="PANTHER" id="PTHR36440">
    <property type="entry name" value="PUTATIVE (AFU_ORTHOLOGUE AFUA_8G07350)-RELATED"/>
    <property type="match status" value="1"/>
</dbReference>
<protein>
    <submittedName>
        <fullName evidence="2">Cupin domain-containing protein</fullName>
    </submittedName>
</protein>
<dbReference type="RefSeq" id="WP_138691443.1">
    <property type="nucleotide sequence ID" value="NZ_JBHSAZ010000089.1"/>
</dbReference>
<comment type="caution">
    <text evidence="2">The sequence shown here is derived from an EMBL/GenBank/DDBJ whole genome shotgun (WGS) entry which is preliminary data.</text>
</comment>
<name>A0A5S4GJE8_9ACTN</name>
<proteinExistence type="predicted"/>
<dbReference type="OrthoDB" id="4227163at2"/>
<dbReference type="Pfam" id="PF07883">
    <property type="entry name" value="Cupin_2"/>
    <property type="match status" value="1"/>
</dbReference>
<evidence type="ECO:0000259" key="1">
    <source>
        <dbReference type="Pfam" id="PF07883"/>
    </source>
</evidence>
<dbReference type="InterPro" id="IPR053146">
    <property type="entry name" value="QDO-like"/>
</dbReference>
<keyword evidence="3" id="KW-1185">Reference proteome</keyword>
<dbReference type="InterPro" id="IPR011051">
    <property type="entry name" value="RmlC_Cupin_sf"/>
</dbReference>
<evidence type="ECO:0000313" key="3">
    <source>
        <dbReference type="Proteomes" id="UP000306628"/>
    </source>
</evidence>
<dbReference type="Proteomes" id="UP000306628">
    <property type="component" value="Unassembled WGS sequence"/>
</dbReference>
<sequence length="180" mass="19146">MSAEFARHAPGPSVLPGSPSPYFLQAGQGEHAHLFDSLFTVLLGKEETEGQFGVFTMTAPKGQAIPVHAHPDVHEIFYLLDGRVRVWIQSAAGELLDRVLGPGDFGYVPAGLLHSYRSESDGTRVLGVCTGGFEGFFAAAGTRAGSADLPAHPYVPSPEQLGAAAAAFRNEFHPEVRFDA</sequence>
<dbReference type="AlphaFoldDB" id="A0A5S4GJE8"/>
<dbReference type="InterPro" id="IPR013096">
    <property type="entry name" value="Cupin_2"/>
</dbReference>
<dbReference type="Gene3D" id="2.60.120.10">
    <property type="entry name" value="Jelly Rolls"/>
    <property type="match status" value="1"/>
</dbReference>
<dbReference type="PANTHER" id="PTHR36440:SF1">
    <property type="entry name" value="PUTATIVE (AFU_ORTHOLOGUE AFUA_8G07350)-RELATED"/>
    <property type="match status" value="1"/>
</dbReference>
<reference evidence="2 3" key="1">
    <citation type="submission" date="2019-05" db="EMBL/GenBank/DDBJ databases">
        <title>Draft genome sequence of Nonomuraea zeae DSM 100528.</title>
        <authorList>
            <person name="Saricaoglu S."/>
            <person name="Isik K."/>
        </authorList>
    </citation>
    <scope>NUCLEOTIDE SEQUENCE [LARGE SCALE GENOMIC DNA]</scope>
    <source>
        <strain evidence="2 3">DSM 100528</strain>
    </source>
</reference>
<dbReference type="EMBL" id="VCKX01000061">
    <property type="protein sequence ID" value="TMR33078.1"/>
    <property type="molecule type" value="Genomic_DNA"/>
</dbReference>
<feature type="domain" description="Cupin type-2" evidence="1">
    <location>
        <begin position="56"/>
        <end position="122"/>
    </location>
</feature>
<dbReference type="CDD" id="cd02215">
    <property type="entry name" value="cupin_QDO_N_C"/>
    <property type="match status" value="1"/>
</dbReference>